<protein>
    <submittedName>
        <fullName evidence="1">Uncharacterized protein</fullName>
    </submittedName>
</protein>
<sequence length="40" mass="4983">MCESIKKKHKEKQKYFIEYLIAALEKIVDRKKLDSWDRRN</sequence>
<name>X0WAZ2_9ZZZZ</name>
<dbReference type="AlphaFoldDB" id="X0WAZ2"/>
<reference evidence="1" key="1">
    <citation type="journal article" date="2014" name="Front. Microbiol.">
        <title>High frequency of phylogenetically diverse reductive dehalogenase-homologous genes in deep subseafloor sedimentary metagenomes.</title>
        <authorList>
            <person name="Kawai M."/>
            <person name="Futagami T."/>
            <person name="Toyoda A."/>
            <person name="Takaki Y."/>
            <person name="Nishi S."/>
            <person name="Hori S."/>
            <person name="Arai W."/>
            <person name="Tsubouchi T."/>
            <person name="Morono Y."/>
            <person name="Uchiyama I."/>
            <person name="Ito T."/>
            <person name="Fujiyama A."/>
            <person name="Inagaki F."/>
            <person name="Takami H."/>
        </authorList>
    </citation>
    <scope>NUCLEOTIDE SEQUENCE</scope>
    <source>
        <strain evidence="1">Expedition CK06-06</strain>
    </source>
</reference>
<organism evidence="1">
    <name type="scientific">marine sediment metagenome</name>
    <dbReference type="NCBI Taxonomy" id="412755"/>
    <lineage>
        <taxon>unclassified sequences</taxon>
        <taxon>metagenomes</taxon>
        <taxon>ecological metagenomes</taxon>
    </lineage>
</organism>
<evidence type="ECO:0000313" key="1">
    <source>
        <dbReference type="EMBL" id="GAG28089.1"/>
    </source>
</evidence>
<feature type="non-terminal residue" evidence="1">
    <location>
        <position position="40"/>
    </location>
</feature>
<proteinExistence type="predicted"/>
<accession>X0WAZ2</accession>
<dbReference type="EMBL" id="BARS01031159">
    <property type="protein sequence ID" value="GAG28089.1"/>
    <property type="molecule type" value="Genomic_DNA"/>
</dbReference>
<comment type="caution">
    <text evidence="1">The sequence shown here is derived from an EMBL/GenBank/DDBJ whole genome shotgun (WGS) entry which is preliminary data.</text>
</comment>
<gene>
    <name evidence="1" type="ORF">S01H1_48523</name>
</gene>